<protein>
    <submittedName>
        <fullName evidence="1">Methyltransferase-domain-containing protein</fullName>
    </submittedName>
</protein>
<accession>A0ABR1FCY3</accession>
<sequence>MSDPSRDLQRLALEIKGANADPADRFTRWAVLLRAFAAWKARNWDYFEYPPLDLRSLTKSGPRGVATNLKGNGRQAEYELCLLLDLLPKPAAADGDDDSGMDDESRFMRTLTYILRAECCFDRDKPVMAMRDVESATLLLLATELELELTAHDSVLLSLQRAVLDNLHPLGRCTVDNQAIARVLISPTFIASFKGLLLHSTEALTSESGSMKFYSNHQKSIMDERRARLMTRWGGMLFRLMVCDPFPASQVEYIPSSSTEKERAAVTVHLAIVNEMNLFPRDLIPPGMQLRVSVAVLDGQREMRLSERFLAHEVKISSELLDFYYPGLSFNGFYGSSKGAASFCLVEKNADGRQEDKEVEEVYLQFSLANIDSEAPELLVVPLILGPFQVSSCLSAQTESQQLSAMRPIYISETEFVPVKESVSDIPGKVWDSAFFVSSAVYEHYCTLKQQQDRRRPISILDLSTGNGAVGLSTLTRILRQKTSTKDDDIPRLTLTDLDEALPLIRENTMVAAGLNPQQREFEKYVDIREYTWGAKSEALAFAPFDVVLACDLIYENEFFADLVTSLEQLCTPGLTTIFVGYKDRGLTANEKDEIFGVLQTKFLTERVTLKSVVAPGFGAVSNDDVGVEVWKLWRV</sequence>
<dbReference type="Gene3D" id="3.40.50.150">
    <property type="entry name" value="Vaccinia Virus protein VP39"/>
    <property type="match status" value="1"/>
</dbReference>
<dbReference type="GO" id="GO:0032259">
    <property type="term" value="P:methylation"/>
    <property type="evidence" value="ECO:0007669"/>
    <property type="project" value="UniProtKB-KW"/>
</dbReference>
<dbReference type="RefSeq" id="XP_064770747.1">
    <property type="nucleotide sequence ID" value="XM_064914857.1"/>
</dbReference>
<name>A0ABR1FCY3_9ASCO</name>
<dbReference type="PANTHER" id="PTHR14614">
    <property type="entry name" value="HEPATOCELLULAR CARCINOMA-ASSOCIATED ANTIGEN"/>
    <property type="match status" value="1"/>
</dbReference>
<keyword evidence="1" id="KW-0808">Transferase</keyword>
<keyword evidence="2" id="KW-1185">Reference proteome</keyword>
<dbReference type="EMBL" id="JBBJBU010000001">
    <property type="protein sequence ID" value="KAK7207714.1"/>
    <property type="molecule type" value="Genomic_DNA"/>
</dbReference>
<reference evidence="1 2" key="1">
    <citation type="submission" date="2024-03" db="EMBL/GenBank/DDBJ databases">
        <title>Genome-scale model development and genomic sequencing of the oleaginous clade Lipomyces.</title>
        <authorList>
            <consortium name="Lawrence Berkeley National Laboratory"/>
            <person name="Czajka J.J."/>
            <person name="Han Y."/>
            <person name="Kim J."/>
            <person name="Mondo S.J."/>
            <person name="Hofstad B.A."/>
            <person name="Robles A."/>
            <person name="Haridas S."/>
            <person name="Riley R."/>
            <person name="LaButti K."/>
            <person name="Pangilinan J."/>
            <person name="Andreopoulos W."/>
            <person name="Lipzen A."/>
            <person name="Yan J."/>
            <person name="Wang M."/>
            <person name="Ng V."/>
            <person name="Grigoriev I.V."/>
            <person name="Spatafora J.W."/>
            <person name="Magnuson J.K."/>
            <person name="Baker S.E."/>
            <person name="Pomraning K.R."/>
        </authorList>
    </citation>
    <scope>NUCLEOTIDE SEQUENCE [LARGE SCALE GENOMIC DNA]</scope>
    <source>
        <strain evidence="1 2">Phaff 52-87</strain>
    </source>
</reference>
<dbReference type="GO" id="GO:0008168">
    <property type="term" value="F:methyltransferase activity"/>
    <property type="evidence" value="ECO:0007669"/>
    <property type="project" value="UniProtKB-KW"/>
</dbReference>
<gene>
    <name evidence="1" type="ORF">BZA70DRAFT_308534</name>
</gene>
<keyword evidence="1" id="KW-0489">Methyltransferase</keyword>
<comment type="caution">
    <text evidence="1">The sequence shown here is derived from an EMBL/GenBank/DDBJ whole genome shotgun (WGS) entry which is preliminary data.</text>
</comment>
<dbReference type="InterPro" id="IPR019410">
    <property type="entry name" value="Methyltransf_16"/>
</dbReference>
<dbReference type="Pfam" id="PF10294">
    <property type="entry name" value="Methyltransf_16"/>
    <property type="match status" value="1"/>
</dbReference>
<evidence type="ECO:0000313" key="1">
    <source>
        <dbReference type="EMBL" id="KAK7207714.1"/>
    </source>
</evidence>
<proteinExistence type="predicted"/>
<dbReference type="GeneID" id="90040369"/>
<dbReference type="InterPro" id="IPR029063">
    <property type="entry name" value="SAM-dependent_MTases_sf"/>
</dbReference>
<organism evidence="1 2">
    <name type="scientific">Myxozyma melibiosi</name>
    <dbReference type="NCBI Taxonomy" id="54550"/>
    <lineage>
        <taxon>Eukaryota</taxon>
        <taxon>Fungi</taxon>
        <taxon>Dikarya</taxon>
        <taxon>Ascomycota</taxon>
        <taxon>Saccharomycotina</taxon>
        <taxon>Lipomycetes</taxon>
        <taxon>Lipomycetales</taxon>
        <taxon>Lipomycetaceae</taxon>
        <taxon>Myxozyma</taxon>
    </lineage>
</organism>
<dbReference type="Proteomes" id="UP001498771">
    <property type="component" value="Unassembled WGS sequence"/>
</dbReference>
<evidence type="ECO:0000313" key="2">
    <source>
        <dbReference type="Proteomes" id="UP001498771"/>
    </source>
</evidence>